<gene>
    <name evidence="2" type="ORF">PREVCOP_06568</name>
</gene>
<evidence type="ECO:0000256" key="1">
    <source>
        <dbReference type="SAM" id="SignalP"/>
    </source>
</evidence>
<feature type="chain" id="PRO_5003024694" evidence="1">
    <location>
        <begin position="22"/>
        <end position="43"/>
    </location>
</feature>
<accession>D1PH49</accession>
<dbReference type="PaxDb" id="537011-PREVCOP_06568"/>
<reference evidence="2" key="1">
    <citation type="submission" date="2009-11" db="EMBL/GenBank/DDBJ databases">
        <authorList>
            <person name="Weinstock G."/>
            <person name="Sodergren E."/>
            <person name="Clifton S."/>
            <person name="Fulton L."/>
            <person name="Fulton B."/>
            <person name="Courtney L."/>
            <person name="Fronick C."/>
            <person name="Harrison M."/>
            <person name="Strong C."/>
            <person name="Farmer C."/>
            <person name="Delahaunty K."/>
            <person name="Markovic C."/>
            <person name="Hall O."/>
            <person name="Minx P."/>
            <person name="Tomlinson C."/>
            <person name="Mitreva M."/>
            <person name="Nelson J."/>
            <person name="Hou S."/>
            <person name="Wollam A."/>
            <person name="Pepin K.H."/>
            <person name="Johnson M."/>
            <person name="Bhonagiri V."/>
            <person name="Nash W.E."/>
            <person name="Warren W."/>
            <person name="Chinwalla A."/>
            <person name="Mardis E.R."/>
            <person name="Wilson R.K."/>
        </authorList>
    </citation>
    <scope>NUCLEOTIDE SEQUENCE [LARGE SCALE GENOMIC DNA]</scope>
    <source>
        <strain evidence="2">DSM 18205</strain>
    </source>
</reference>
<evidence type="ECO:0000313" key="2">
    <source>
        <dbReference type="EMBL" id="EFB34002.1"/>
    </source>
</evidence>
<comment type="caution">
    <text evidence="2">The sequence shown here is derived from an EMBL/GenBank/DDBJ whole genome shotgun (WGS) entry which is preliminary data.</text>
</comment>
<proteinExistence type="predicted"/>
<dbReference type="STRING" id="537011.PREVCOP_06568"/>
<protein>
    <submittedName>
        <fullName evidence="2">Uncharacterized protein</fullName>
    </submittedName>
</protein>
<feature type="signal peptide" evidence="1">
    <location>
        <begin position="1"/>
        <end position="21"/>
    </location>
</feature>
<dbReference type="HOGENOM" id="CLU_3237605_0_0_10"/>
<sequence length="43" mass="4603">MNAIVKNLTNIIMSTIMIAHAAQKNMSTRGAVATTIITMKKAV</sequence>
<dbReference type="EMBL" id="ACBX02000049">
    <property type="protein sequence ID" value="EFB34002.1"/>
    <property type="molecule type" value="Genomic_DNA"/>
</dbReference>
<evidence type="ECO:0000313" key="3">
    <source>
        <dbReference type="Proteomes" id="UP000004477"/>
    </source>
</evidence>
<keyword evidence="1" id="KW-0732">Signal</keyword>
<keyword evidence="3" id="KW-1185">Reference proteome</keyword>
<dbReference type="Proteomes" id="UP000004477">
    <property type="component" value="Unassembled WGS sequence"/>
</dbReference>
<dbReference type="AlphaFoldDB" id="D1PH49"/>
<name>D1PH49_9BACT</name>
<organism evidence="2 3">
    <name type="scientific">Segatella copri DSM 18205</name>
    <dbReference type="NCBI Taxonomy" id="537011"/>
    <lineage>
        <taxon>Bacteria</taxon>
        <taxon>Pseudomonadati</taxon>
        <taxon>Bacteroidota</taxon>
        <taxon>Bacteroidia</taxon>
        <taxon>Bacteroidales</taxon>
        <taxon>Prevotellaceae</taxon>
        <taxon>Segatella</taxon>
    </lineage>
</organism>